<dbReference type="AlphaFoldDB" id="A0A1B3SJB6"/>
<feature type="compositionally biased region" description="Basic and acidic residues" evidence="11">
    <location>
        <begin position="246"/>
        <end position="259"/>
    </location>
</feature>
<proteinExistence type="inferred from homology"/>
<dbReference type="InterPro" id="IPR045082">
    <property type="entry name" value="ATP_syn_F0_a_bact/chloroplast"/>
</dbReference>
<feature type="transmembrane region" description="Helical" evidence="12">
    <location>
        <begin position="158"/>
        <end position="179"/>
    </location>
</feature>
<organism evidence="13 14">
    <name type="scientific">Spiroplasma helicoides</name>
    <dbReference type="NCBI Taxonomy" id="216938"/>
    <lineage>
        <taxon>Bacteria</taxon>
        <taxon>Bacillati</taxon>
        <taxon>Mycoplasmatota</taxon>
        <taxon>Mollicutes</taxon>
        <taxon>Entomoplasmatales</taxon>
        <taxon>Spiroplasmataceae</taxon>
        <taxon>Spiroplasma</taxon>
    </lineage>
</organism>
<keyword evidence="3" id="KW-0813">Transport</keyword>
<reference evidence="13 14" key="1">
    <citation type="submission" date="2016-08" db="EMBL/GenBank/DDBJ databases">
        <title>Complete genome sequence of Spiroplasma helicoides TABS-2 (DSM 22551).</title>
        <authorList>
            <person name="Shen W.-Y."/>
            <person name="Lo W.-S."/>
            <person name="Lai Y.-C."/>
            <person name="Kuo C.-H."/>
        </authorList>
    </citation>
    <scope>NUCLEOTIDE SEQUENCE [LARGE SCALE GENOMIC DNA]</scope>
    <source>
        <strain evidence="13 14">TABS-2</strain>
    </source>
</reference>
<evidence type="ECO:0000256" key="7">
    <source>
        <dbReference type="ARBA" id="ARBA00022989"/>
    </source>
</evidence>
<dbReference type="InterPro" id="IPR000568">
    <property type="entry name" value="ATP_synth_F0_asu"/>
</dbReference>
<dbReference type="PATRIC" id="fig|216938.3.peg.62"/>
<evidence type="ECO:0000256" key="5">
    <source>
        <dbReference type="ARBA" id="ARBA00022692"/>
    </source>
</evidence>
<keyword evidence="14" id="KW-1185">Reference proteome</keyword>
<evidence type="ECO:0000256" key="6">
    <source>
        <dbReference type="ARBA" id="ARBA00022781"/>
    </source>
</evidence>
<comment type="subcellular location">
    <subcellularLocation>
        <location evidence="1">Membrane</location>
        <topology evidence="1">Multi-pass membrane protein</topology>
    </subcellularLocation>
</comment>
<dbReference type="CDD" id="cd00310">
    <property type="entry name" value="ATP-synt_Fo_a_6"/>
    <property type="match status" value="1"/>
</dbReference>
<keyword evidence="10" id="KW-0066">ATP synthesis</keyword>
<feature type="transmembrane region" description="Helical" evidence="12">
    <location>
        <begin position="133"/>
        <end position="152"/>
    </location>
</feature>
<evidence type="ECO:0000256" key="9">
    <source>
        <dbReference type="ARBA" id="ARBA00023136"/>
    </source>
</evidence>
<keyword evidence="4" id="KW-0138">CF(0)</keyword>
<dbReference type="GO" id="GO:0005886">
    <property type="term" value="C:plasma membrane"/>
    <property type="evidence" value="ECO:0007669"/>
    <property type="project" value="TreeGrafter"/>
</dbReference>
<gene>
    <name evidence="13" type="primary">atpB</name>
    <name evidence="13" type="ORF">SHELI_v1c00620</name>
</gene>
<keyword evidence="9 12" id="KW-0472">Membrane</keyword>
<dbReference type="SUPFAM" id="SSF81336">
    <property type="entry name" value="F1F0 ATP synthase subunit A"/>
    <property type="match status" value="1"/>
</dbReference>
<dbReference type="RefSeq" id="WP_069115797.1">
    <property type="nucleotide sequence ID" value="NZ_CP017015.1"/>
</dbReference>
<dbReference type="PANTHER" id="PTHR42823:SF3">
    <property type="entry name" value="ATP SYNTHASE SUBUNIT A, CHLOROPLASTIC"/>
    <property type="match status" value="1"/>
</dbReference>
<keyword evidence="6" id="KW-0375">Hydrogen ion transport</keyword>
<dbReference type="PANTHER" id="PTHR42823">
    <property type="entry name" value="ATP SYNTHASE SUBUNIT A, CHLOROPLASTIC"/>
    <property type="match status" value="1"/>
</dbReference>
<evidence type="ECO:0000256" key="12">
    <source>
        <dbReference type="SAM" id="Phobius"/>
    </source>
</evidence>
<protein>
    <submittedName>
        <fullName evidence="13">F0F1 ATP synthase subunit A</fullName>
    </submittedName>
</protein>
<dbReference type="STRING" id="216938.SHELI_v1c00620"/>
<dbReference type="GO" id="GO:0046933">
    <property type="term" value="F:proton-transporting ATP synthase activity, rotational mechanism"/>
    <property type="evidence" value="ECO:0007669"/>
    <property type="project" value="TreeGrafter"/>
</dbReference>
<evidence type="ECO:0000256" key="4">
    <source>
        <dbReference type="ARBA" id="ARBA00022547"/>
    </source>
</evidence>
<dbReference type="InterPro" id="IPR023011">
    <property type="entry name" value="ATP_synth_F0_asu_AS"/>
</dbReference>
<keyword evidence="5 12" id="KW-0812">Transmembrane</keyword>
<comment type="similarity">
    <text evidence="2">Belongs to the ATPase A chain family.</text>
</comment>
<dbReference type="GO" id="GO:0045259">
    <property type="term" value="C:proton-transporting ATP synthase complex"/>
    <property type="evidence" value="ECO:0007669"/>
    <property type="project" value="UniProtKB-KW"/>
</dbReference>
<dbReference type="Pfam" id="PF00119">
    <property type="entry name" value="ATP-synt_A"/>
    <property type="match status" value="1"/>
</dbReference>
<keyword evidence="8" id="KW-0406">Ion transport</keyword>
<dbReference type="PRINTS" id="PR00123">
    <property type="entry name" value="ATPASEA"/>
</dbReference>
<evidence type="ECO:0000256" key="10">
    <source>
        <dbReference type="ARBA" id="ARBA00023310"/>
    </source>
</evidence>
<feature type="transmembrane region" description="Helical" evidence="12">
    <location>
        <begin position="77"/>
        <end position="96"/>
    </location>
</feature>
<evidence type="ECO:0000256" key="11">
    <source>
        <dbReference type="SAM" id="MobiDB-lite"/>
    </source>
</evidence>
<feature type="transmembrane region" description="Helical" evidence="12">
    <location>
        <begin position="102"/>
        <end position="121"/>
    </location>
</feature>
<dbReference type="GO" id="GO:0042777">
    <property type="term" value="P:proton motive force-driven plasma membrane ATP synthesis"/>
    <property type="evidence" value="ECO:0007669"/>
    <property type="project" value="TreeGrafter"/>
</dbReference>
<dbReference type="Gene3D" id="1.20.120.220">
    <property type="entry name" value="ATP synthase, F0 complex, subunit A"/>
    <property type="match status" value="1"/>
</dbReference>
<evidence type="ECO:0000256" key="1">
    <source>
        <dbReference type="ARBA" id="ARBA00004141"/>
    </source>
</evidence>
<feature type="transmembrane region" description="Helical" evidence="12">
    <location>
        <begin position="200"/>
        <end position="220"/>
    </location>
</feature>
<name>A0A1B3SJB6_9MOLU</name>
<evidence type="ECO:0000256" key="8">
    <source>
        <dbReference type="ARBA" id="ARBA00023065"/>
    </source>
</evidence>
<evidence type="ECO:0000313" key="14">
    <source>
        <dbReference type="Proteomes" id="UP000094378"/>
    </source>
</evidence>
<dbReference type="OrthoDB" id="9789241at2"/>
<feature type="transmembrane region" description="Helical" evidence="12">
    <location>
        <begin position="15"/>
        <end position="34"/>
    </location>
</feature>
<accession>A0A1B3SJB6</accession>
<dbReference type="KEGG" id="shj:SHELI_v1c00620"/>
<dbReference type="Proteomes" id="UP000094378">
    <property type="component" value="Chromosome"/>
</dbReference>
<feature type="region of interest" description="Disordered" evidence="11">
    <location>
        <begin position="246"/>
        <end position="266"/>
    </location>
</feature>
<keyword evidence="7 12" id="KW-1133">Transmembrane helix</keyword>
<dbReference type="InterPro" id="IPR035908">
    <property type="entry name" value="F0_ATP_A_sf"/>
</dbReference>
<dbReference type="PROSITE" id="PS00449">
    <property type="entry name" value="ATPASE_A"/>
    <property type="match status" value="1"/>
</dbReference>
<evidence type="ECO:0000313" key="13">
    <source>
        <dbReference type="EMBL" id="AOG60017.1"/>
    </source>
</evidence>
<evidence type="ECO:0000256" key="2">
    <source>
        <dbReference type="ARBA" id="ARBA00006810"/>
    </source>
</evidence>
<dbReference type="NCBIfam" id="NF004485">
    <property type="entry name" value="PRK05815.3-3"/>
    <property type="match status" value="1"/>
</dbReference>
<sequence length="290" mass="33335">MSQLTENWNIITPQLFSIVATLIIICSFCITYNVKIRNIKEGEQLSGFLVLTESFITSIENMVVTTMGKKFRHLTPYAMYIFMYILVSSVISLLGFEPLTSSYTVTLSMAIVSFIGIYYYGLRYQKFLFFIKFLHNPIEIFTQFVPILSLSFRLFGNMIAGSIILGLLYGALINAEGAIFGHRGMANEIWGSDFYAQYKYWWGGFNFISVIMLPWLHLYFDLFDGFIQSIVFTMLTLSYWSNAKDGEHSEKESSNEHDHTRKAKKIKAKEIKLEAKEIKSKGKEMAQAVQ</sequence>
<dbReference type="EMBL" id="CP017015">
    <property type="protein sequence ID" value="AOG60017.1"/>
    <property type="molecule type" value="Genomic_DNA"/>
</dbReference>
<evidence type="ECO:0000256" key="3">
    <source>
        <dbReference type="ARBA" id="ARBA00022448"/>
    </source>
</evidence>